<dbReference type="Pfam" id="PF10604">
    <property type="entry name" value="Polyketide_cyc2"/>
    <property type="match status" value="1"/>
</dbReference>
<evidence type="ECO:0000313" key="2">
    <source>
        <dbReference type="Proteomes" id="UP000005713"/>
    </source>
</evidence>
<gene>
    <name evidence="1" type="ORF">SSE37_14489</name>
</gene>
<dbReference type="RefSeq" id="WP_005862347.1">
    <property type="nucleotide sequence ID" value="NZ_AAYA01000015.1"/>
</dbReference>
<organism evidence="1 2">
    <name type="scientific">Sagittula stellata (strain ATCC 700073 / DSM 11524 / E-37)</name>
    <dbReference type="NCBI Taxonomy" id="388399"/>
    <lineage>
        <taxon>Bacteria</taxon>
        <taxon>Pseudomonadati</taxon>
        <taxon>Pseudomonadota</taxon>
        <taxon>Alphaproteobacteria</taxon>
        <taxon>Rhodobacterales</taxon>
        <taxon>Roseobacteraceae</taxon>
        <taxon>Sagittula</taxon>
    </lineage>
</organism>
<dbReference type="eggNOG" id="COG3832">
    <property type="taxonomic scope" value="Bacteria"/>
</dbReference>
<keyword evidence="2" id="KW-1185">Reference proteome</keyword>
<accession>A3K8I1</accession>
<evidence type="ECO:0008006" key="3">
    <source>
        <dbReference type="Google" id="ProtNLM"/>
    </source>
</evidence>
<sequence length="159" mass="17103">MGLILTYHDIDASAPVAARADILIDAPASAVWAVLSDIQSWPAWFRNVEWISAHIPPVPGTAFEMRASGQTVRARLQVVDATHQLGWTGTALFVSTGHLVTLEDRGKATHVHATASYRGAWPLALSKQAKRHAKALLIEGLADLKAASEGKKPTMHRAA</sequence>
<reference evidence="1 2" key="1">
    <citation type="submission" date="2006-06" db="EMBL/GenBank/DDBJ databases">
        <authorList>
            <person name="Moran M.A."/>
            <person name="Ferriera S."/>
            <person name="Johnson J."/>
            <person name="Kravitz S."/>
            <person name="Beeson K."/>
            <person name="Sutton G."/>
            <person name="Rogers Y.-H."/>
            <person name="Friedman R."/>
            <person name="Frazier M."/>
            <person name="Venter J.C."/>
        </authorList>
    </citation>
    <scope>NUCLEOTIDE SEQUENCE [LARGE SCALE GENOMIC DNA]</scope>
    <source>
        <strain evidence="1 2">E-37</strain>
    </source>
</reference>
<dbReference type="Proteomes" id="UP000005713">
    <property type="component" value="Unassembled WGS sequence"/>
</dbReference>
<dbReference type="Gene3D" id="3.30.530.20">
    <property type="match status" value="1"/>
</dbReference>
<dbReference type="AlphaFoldDB" id="A3K8I1"/>
<dbReference type="InterPro" id="IPR019587">
    <property type="entry name" value="Polyketide_cyclase/dehydratase"/>
</dbReference>
<dbReference type="InterPro" id="IPR023393">
    <property type="entry name" value="START-like_dom_sf"/>
</dbReference>
<name>A3K8I1_SAGS3</name>
<protein>
    <recommendedName>
        <fullName evidence="3">Polyketide cyclase / dehydrase and lipid transport</fullName>
    </recommendedName>
</protein>
<evidence type="ECO:0000313" key="1">
    <source>
        <dbReference type="EMBL" id="EBA06419.1"/>
    </source>
</evidence>
<dbReference type="EMBL" id="AAYA01000015">
    <property type="protein sequence ID" value="EBA06419.1"/>
    <property type="molecule type" value="Genomic_DNA"/>
</dbReference>
<comment type="caution">
    <text evidence="1">The sequence shown here is derived from an EMBL/GenBank/DDBJ whole genome shotgun (WGS) entry which is preliminary data.</text>
</comment>
<proteinExistence type="predicted"/>
<dbReference type="SUPFAM" id="SSF55961">
    <property type="entry name" value="Bet v1-like"/>
    <property type="match status" value="1"/>
</dbReference>